<dbReference type="Pfam" id="PF07942">
    <property type="entry name" value="CARME"/>
    <property type="match status" value="2"/>
</dbReference>
<evidence type="ECO:0000313" key="7">
    <source>
        <dbReference type="EMBL" id="TFJ81671.1"/>
    </source>
</evidence>
<dbReference type="EMBL" id="SDOX01000122">
    <property type="protein sequence ID" value="TFJ81671.1"/>
    <property type="molecule type" value="Genomic_DNA"/>
</dbReference>
<feature type="region of interest" description="Disordered" evidence="6">
    <location>
        <begin position="554"/>
        <end position="582"/>
    </location>
</feature>
<accession>A0A4D9CR31</accession>
<dbReference type="GO" id="GO:0030735">
    <property type="term" value="F:carnosine N-methyltransferase activity"/>
    <property type="evidence" value="ECO:0007669"/>
    <property type="project" value="UniProtKB-EC"/>
</dbReference>
<evidence type="ECO:0000256" key="4">
    <source>
        <dbReference type="ARBA" id="ARBA00022679"/>
    </source>
</evidence>
<dbReference type="PANTHER" id="PTHR12303">
    <property type="entry name" value="CARNOSINE N-METHYLTRANSFERASE"/>
    <property type="match status" value="1"/>
</dbReference>
<dbReference type="SMART" id="SM01296">
    <property type="entry name" value="N2227"/>
    <property type="match status" value="1"/>
</dbReference>
<comment type="caution">
    <text evidence="7">The sequence shown here is derived from an EMBL/GenBank/DDBJ whole genome shotgun (WGS) entry which is preliminary data.</text>
</comment>
<keyword evidence="5" id="KW-0949">S-adenosyl-L-methionine</keyword>
<dbReference type="InterPro" id="IPR012901">
    <property type="entry name" value="CARME"/>
</dbReference>
<keyword evidence="8" id="KW-1185">Reference proteome</keyword>
<dbReference type="GO" id="GO:0032259">
    <property type="term" value="P:methylation"/>
    <property type="evidence" value="ECO:0007669"/>
    <property type="project" value="UniProtKB-KW"/>
</dbReference>
<dbReference type="AlphaFoldDB" id="A0A4D9CR31"/>
<feature type="region of interest" description="Disordered" evidence="6">
    <location>
        <begin position="1"/>
        <end position="27"/>
    </location>
</feature>
<keyword evidence="4" id="KW-0808">Transferase</keyword>
<evidence type="ECO:0000256" key="1">
    <source>
        <dbReference type="ARBA" id="ARBA00010086"/>
    </source>
</evidence>
<feature type="compositionally biased region" description="Basic and acidic residues" evidence="6">
    <location>
        <begin position="363"/>
        <end position="378"/>
    </location>
</feature>
<feature type="compositionally biased region" description="Acidic residues" evidence="6">
    <location>
        <begin position="379"/>
        <end position="392"/>
    </location>
</feature>
<name>A0A4D9CR31_9STRA</name>
<feature type="compositionally biased region" description="Polar residues" evidence="6">
    <location>
        <begin position="572"/>
        <end position="582"/>
    </location>
</feature>
<evidence type="ECO:0000256" key="3">
    <source>
        <dbReference type="ARBA" id="ARBA00022603"/>
    </source>
</evidence>
<sequence>MGSIKQEYPGGAARRQKAATSHGREGGGRGSIEFTLASYLLVYTHRDIVMTGRDDYQTVSGGCGEILRGGLGKNGGHCEQNVTHRPVPPPTSTSLATPEEMHKEQQHLLEVVTAFLEYSKFAGIELERRWVHLGRLPEHFASLLPPQSLAPALREHRKAIVDNQAFLNAVVRGIHEIVPAEGILDQAQKQLARQATLAPRQILTSPANMTKIYATLHSCMREWSEEGAGERAACFDVILDALAEFLPVDDSNRGRQRVLVPGAGLGRLPLEVVGRGYACQGNEFSYFMLLTSNFLLNHGESAKSLRLFPFAEQSCNLVRLGDNVRPVLVPDVSPAEMLRERDVEEEPTEEERSANVKARGGRKREAPRGRGPEMKLEVGWEEGEDQDEGGGYEEQECHDAAHVPRKCLTPDFSMTAGEFLEVYGEQRGCWDALVTCFFLDTAPVVFEYMETIHRLLRPGGIWINFGPLLYHWKGGGPMGVGEEEDERFRRSVELSWEEIRHAMTGQEGEGGGAFRFDMKKEEFRGPVTYAADPTSMMRTVYDCVFFVAAKKGGEGERGDAEGLAPQAPVQDNVKSALNIKSR</sequence>
<evidence type="ECO:0000313" key="8">
    <source>
        <dbReference type="Proteomes" id="UP000355283"/>
    </source>
</evidence>
<gene>
    <name evidence="7" type="ORF">NSK_006922</name>
</gene>
<organism evidence="7 8">
    <name type="scientific">Nannochloropsis salina CCMP1776</name>
    <dbReference type="NCBI Taxonomy" id="1027361"/>
    <lineage>
        <taxon>Eukaryota</taxon>
        <taxon>Sar</taxon>
        <taxon>Stramenopiles</taxon>
        <taxon>Ochrophyta</taxon>
        <taxon>Eustigmatophyceae</taxon>
        <taxon>Eustigmatales</taxon>
        <taxon>Monodopsidaceae</taxon>
        <taxon>Microchloropsis</taxon>
        <taxon>Microchloropsis salina</taxon>
    </lineage>
</organism>
<evidence type="ECO:0000256" key="2">
    <source>
        <dbReference type="ARBA" id="ARBA00012003"/>
    </source>
</evidence>
<dbReference type="Proteomes" id="UP000355283">
    <property type="component" value="Unassembled WGS sequence"/>
</dbReference>
<evidence type="ECO:0000256" key="6">
    <source>
        <dbReference type="SAM" id="MobiDB-lite"/>
    </source>
</evidence>
<feature type="region of interest" description="Disordered" evidence="6">
    <location>
        <begin position="338"/>
        <end position="392"/>
    </location>
</feature>
<dbReference type="EC" id="2.1.1.22" evidence="2"/>
<dbReference type="InterPro" id="IPR029063">
    <property type="entry name" value="SAM-dependent_MTases_sf"/>
</dbReference>
<proteinExistence type="inferred from homology"/>
<reference evidence="7 8" key="1">
    <citation type="submission" date="2019-01" db="EMBL/GenBank/DDBJ databases">
        <title>Nuclear Genome Assembly of the Microalgal Biofuel strain Nannochloropsis salina CCMP1776.</title>
        <authorList>
            <person name="Hovde B."/>
        </authorList>
    </citation>
    <scope>NUCLEOTIDE SEQUENCE [LARGE SCALE GENOMIC DNA]</scope>
    <source>
        <strain evidence="7 8">CCMP1776</strain>
    </source>
</reference>
<dbReference type="Gene3D" id="3.40.50.150">
    <property type="entry name" value="Vaccinia Virus protein VP39"/>
    <property type="match status" value="1"/>
</dbReference>
<protein>
    <recommendedName>
        <fullName evidence="2">carnosine N-methyltransferase</fullName>
        <ecNumber evidence="2">2.1.1.22</ecNumber>
    </recommendedName>
</protein>
<keyword evidence="3" id="KW-0489">Methyltransferase</keyword>
<dbReference type="PANTHER" id="PTHR12303:SF6">
    <property type="entry name" value="CARNOSINE N-METHYLTRANSFERASE"/>
    <property type="match status" value="1"/>
</dbReference>
<comment type="similarity">
    <text evidence="1">Belongs to the carnosine N-methyltransferase family.</text>
</comment>
<evidence type="ECO:0000256" key="5">
    <source>
        <dbReference type="ARBA" id="ARBA00022691"/>
    </source>
</evidence>
<dbReference type="SUPFAM" id="SSF53335">
    <property type="entry name" value="S-adenosyl-L-methionine-dependent methyltransferases"/>
    <property type="match status" value="1"/>
</dbReference>
<dbReference type="OrthoDB" id="978at2759"/>